<dbReference type="GO" id="GO:0005524">
    <property type="term" value="F:ATP binding"/>
    <property type="evidence" value="ECO:0007669"/>
    <property type="project" value="UniProtKB-UniRule"/>
</dbReference>
<dbReference type="Pfam" id="PF08544">
    <property type="entry name" value="GHMP_kinases_C"/>
    <property type="match status" value="1"/>
</dbReference>
<dbReference type="EMBL" id="MIGB01000002">
    <property type="protein sequence ID" value="OSY43439.1"/>
    <property type="molecule type" value="Genomic_DNA"/>
</dbReference>
<dbReference type="PANTHER" id="PTHR20861">
    <property type="entry name" value="HOMOSERINE/4-DIPHOSPHOCYTIDYL-2-C-METHYL-D-ERYTHRITOL KINASE"/>
    <property type="match status" value="1"/>
</dbReference>
<keyword evidence="5 13" id="KW-0028">Amino-acid biosynthesis</keyword>
<keyword evidence="9 13" id="KW-0418">Kinase</keyword>
<dbReference type="UniPathway" id="UPA00050">
    <property type="reaction ID" value="UER00064"/>
</dbReference>
<dbReference type="GO" id="GO:0009088">
    <property type="term" value="P:threonine biosynthetic process"/>
    <property type="evidence" value="ECO:0007669"/>
    <property type="project" value="UniProtKB-UniRule"/>
</dbReference>
<dbReference type="Gene3D" id="3.30.230.10">
    <property type="match status" value="1"/>
</dbReference>
<evidence type="ECO:0000313" key="16">
    <source>
        <dbReference type="EMBL" id="OSY43439.1"/>
    </source>
</evidence>
<feature type="domain" description="GHMP kinase N-terminal" evidence="14">
    <location>
        <begin position="64"/>
        <end position="152"/>
    </location>
</feature>
<evidence type="ECO:0000256" key="13">
    <source>
        <dbReference type="HAMAP-Rule" id="MF_00384"/>
    </source>
</evidence>
<accession>A0A1Y2N8D4</accession>
<dbReference type="STRING" id="2074.BG845_00382"/>
<comment type="pathway">
    <text evidence="1 13">Amino-acid biosynthesis; L-threonine biosynthesis; L-threonine from L-aspartate: step 4/5.</text>
</comment>
<dbReference type="GO" id="GO:0005737">
    <property type="term" value="C:cytoplasm"/>
    <property type="evidence" value="ECO:0007669"/>
    <property type="project" value="UniProtKB-SubCell"/>
</dbReference>
<dbReference type="Proteomes" id="UP000194360">
    <property type="component" value="Unassembled WGS sequence"/>
</dbReference>
<evidence type="ECO:0000256" key="2">
    <source>
        <dbReference type="ARBA" id="ARBA00007370"/>
    </source>
</evidence>
<dbReference type="NCBIfam" id="TIGR00191">
    <property type="entry name" value="thrB"/>
    <property type="match status" value="1"/>
</dbReference>
<evidence type="ECO:0000256" key="3">
    <source>
        <dbReference type="ARBA" id="ARBA00012078"/>
    </source>
</evidence>
<evidence type="ECO:0000259" key="15">
    <source>
        <dbReference type="Pfam" id="PF08544"/>
    </source>
</evidence>
<proteinExistence type="inferred from homology"/>
<dbReference type="Gene3D" id="3.30.70.890">
    <property type="entry name" value="GHMP kinase, C-terminal domain"/>
    <property type="match status" value="1"/>
</dbReference>
<gene>
    <name evidence="16" type="primary">thrB_1</name>
    <name evidence="13" type="synonym">thrB</name>
    <name evidence="16" type="ORF">BG845_00382</name>
</gene>
<evidence type="ECO:0000256" key="7">
    <source>
        <dbReference type="ARBA" id="ARBA00022697"/>
    </source>
</evidence>
<keyword evidence="7 13" id="KW-0791">Threonine biosynthesis</keyword>
<dbReference type="AlphaFoldDB" id="A0A1Y2N8D4"/>
<evidence type="ECO:0000256" key="10">
    <source>
        <dbReference type="ARBA" id="ARBA00022840"/>
    </source>
</evidence>
<dbReference type="HAMAP" id="MF_00384">
    <property type="entry name" value="Homoser_kinase"/>
    <property type="match status" value="1"/>
</dbReference>
<evidence type="ECO:0000259" key="14">
    <source>
        <dbReference type="Pfam" id="PF00288"/>
    </source>
</evidence>
<comment type="caution">
    <text evidence="16">The sequence shown here is derived from an EMBL/GenBank/DDBJ whole genome shotgun (WGS) entry which is preliminary data.</text>
</comment>
<dbReference type="SUPFAM" id="SSF55060">
    <property type="entry name" value="GHMP Kinase, C-terminal domain"/>
    <property type="match status" value="1"/>
</dbReference>
<dbReference type="PIRSF" id="PIRSF000676">
    <property type="entry name" value="Homoser_kin"/>
    <property type="match status" value="1"/>
</dbReference>
<dbReference type="Pfam" id="PF00288">
    <property type="entry name" value="GHMP_kinases_N"/>
    <property type="match status" value="1"/>
</dbReference>
<evidence type="ECO:0000256" key="6">
    <source>
        <dbReference type="ARBA" id="ARBA00022679"/>
    </source>
</evidence>
<dbReference type="InterPro" id="IPR006204">
    <property type="entry name" value="GHMP_kinase_N_dom"/>
</dbReference>
<organism evidence="16 17">
    <name type="scientific">Pseudonocardia autotrophica</name>
    <name type="common">Amycolata autotrophica</name>
    <name type="synonym">Nocardia autotrophica</name>
    <dbReference type="NCBI Taxonomy" id="2074"/>
    <lineage>
        <taxon>Bacteria</taxon>
        <taxon>Bacillati</taxon>
        <taxon>Actinomycetota</taxon>
        <taxon>Actinomycetes</taxon>
        <taxon>Pseudonocardiales</taxon>
        <taxon>Pseudonocardiaceae</taxon>
        <taxon>Pseudonocardia</taxon>
    </lineage>
</organism>
<comment type="similarity">
    <text evidence="2 13">Belongs to the GHMP kinase family. Homoserine kinase subfamily.</text>
</comment>
<evidence type="ECO:0000256" key="12">
    <source>
        <dbReference type="ARBA" id="ARBA00049954"/>
    </source>
</evidence>
<evidence type="ECO:0000256" key="11">
    <source>
        <dbReference type="ARBA" id="ARBA00049375"/>
    </source>
</evidence>
<comment type="subcellular location">
    <subcellularLocation>
        <location evidence="13">Cytoplasm</location>
    </subcellularLocation>
</comment>
<evidence type="ECO:0000256" key="8">
    <source>
        <dbReference type="ARBA" id="ARBA00022741"/>
    </source>
</evidence>
<keyword evidence="8 13" id="KW-0547">Nucleotide-binding</keyword>
<dbReference type="PRINTS" id="PR00958">
    <property type="entry name" value="HOMSERKINASE"/>
</dbReference>
<feature type="domain" description="GHMP kinase C-terminal" evidence="15">
    <location>
        <begin position="231"/>
        <end position="281"/>
    </location>
</feature>
<reference evidence="16 17" key="1">
    <citation type="submission" date="2016-09" db="EMBL/GenBank/DDBJ databases">
        <title>Pseudonocardia autotrophica DSM535, a candidate organism with high potential of specific P450 cytochromes.</title>
        <authorList>
            <person name="Grumaz C."/>
            <person name="Vainshtein Y."/>
            <person name="Kirstahler P."/>
            <person name="Sohn K."/>
        </authorList>
    </citation>
    <scope>NUCLEOTIDE SEQUENCE [LARGE SCALE GENOMIC DNA]</scope>
    <source>
        <strain evidence="16 17">DSM 535</strain>
    </source>
</reference>
<feature type="binding site" evidence="13">
    <location>
        <begin position="97"/>
        <end position="107"/>
    </location>
    <ligand>
        <name>ATP</name>
        <dbReference type="ChEBI" id="CHEBI:30616"/>
    </ligand>
</feature>
<evidence type="ECO:0000313" key="17">
    <source>
        <dbReference type="Proteomes" id="UP000194360"/>
    </source>
</evidence>
<dbReference type="InterPro" id="IPR036554">
    <property type="entry name" value="GHMP_kinase_C_sf"/>
</dbReference>
<evidence type="ECO:0000256" key="1">
    <source>
        <dbReference type="ARBA" id="ARBA00005015"/>
    </source>
</evidence>
<keyword evidence="13" id="KW-0963">Cytoplasm</keyword>
<dbReference type="InterPro" id="IPR020568">
    <property type="entry name" value="Ribosomal_Su5_D2-typ_SF"/>
</dbReference>
<comment type="function">
    <text evidence="12 13">Catalyzes the ATP-dependent phosphorylation of L-homoserine to L-homoserine phosphate.</text>
</comment>
<dbReference type="OrthoDB" id="9769912at2"/>
<dbReference type="InterPro" id="IPR000870">
    <property type="entry name" value="Homoserine_kinase"/>
</dbReference>
<evidence type="ECO:0000256" key="5">
    <source>
        <dbReference type="ARBA" id="ARBA00022605"/>
    </source>
</evidence>
<dbReference type="GO" id="GO:0004413">
    <property type="term" value="F:homoserine kinase activity"/>
    <property type="evidence" value="ECO:0007669"/>
    <property type="project" value="UniProtKB-UniRule"/>
</dbReference>
<dbReference type="InterPro" id="IPR014721">
    <property type="entry name" value="Ribsml_uS5_D2-typ_fold_subgr"/>
</dbReference>
<dbReference type="InterPro" id="IPR006203">
    <property type="entry name" value="GHMP_knse_ATP-bd_CS"/>
</dbReference>
<keyword evidence="6 13" id="KW-0808">Transferase</keyword>
<dbReference type="SUPFAM" id="SSF54211">
    <property type="entry name" value="Ribosomal protein S5 domain 2-like"/>
    <property type="match status" value="1"/>
</dbReference>
<keyword evidence="10 13" id="KW-0067">ATP-binding</keyword>
<dbReference type="PANTHER" id="PTHR20861:SF1">
    <property type="entry name" value="HOMOSERINE KINASE"/>
    <property type="match status" value="1"/>
</dbReference>
<name>A0A1Y2N8D4_PSEAH</name>
<keyword evidence="17" id="KW-1185">Reference proteome</keyword>
<protein>
    <recommendedName>
        <fullName evidence="4 13">Homoserine kinase</fullName>
        <shortName evidence="13">HK</shortName>
        <shortName evidence="13">HSK</shortName>
        <ecNumber evidence="3 13">2.7.1.39</ecNumber>
    </recommendedName>
</protein>
<dbReference type="InterPro" id="IPR013750">
    <property type="entry name" value="GHMP_kinase_C_dom"/>
</dbReference>
<dbReference type="EC" id="2.7.1.39" evidence="3 13"/>
<comment type="catalytic activity">
    <reaction evidence="11 13">
        <text>L-homoserine + ATP = O-phospho-L-homoserine + ADP + H(+)</text>
        <dbReference type="Rhea" id="RHEA:13985"/>
        <dbReference type="ChEBI" id="CHEBI:15378"/>
        <dbReference type="ChEBI" id="CHEBI:30616"/>
        <dbReference type="ChEBI" id="CHEBI:57476"/>
        <dbReference type="ChEBI" id="CHEBI:57590"/>
        <dbReference type="ChEBI" id="CHEBI:456216"/>
        <dbReference type="EC" id="2.7.1.39"/>
    </reaction>
</comment>
<evidence type="ECO:0000256" key="4">
    <source>
        <dbReference type="ARBA" id="ARBA00017858"/>
    </source>
</evidence>
<dbReference type="RefSeq" id="WP_085910739.1">
    <property type="nucleotide sequence ID" value="NZ_AP018920.1"/>
</dbReference>
<dbReference type="PROSITE" id="PS00627">
    <property type="entry name" value="GHMP_KINASES_ATP"/>
    <property type="match status" value="1"/>
</dbReference>
<evidence type="ECO:0000256" key="9">
    <source>
        <dbReference type="ARBA" id="ARBA00022777"/>
    </source>
</evidence>
<sequence>MGRPTRVRVRVPGSTANLGPGFDSLGMALGLYDEIEVETFDTPGLFVDVAGEGSRHVPRDERHLVLRAMRQAFELFGGSDPAATPAGLRLRCTNAIPHSRGLGSSAAAAVAGVTAAAVLCGRDVALERDALLQLSAGMEGHADNAAASLMGGFVVAWESSGAARRFHAEKLDVHPDVHPVAFVAGTESSTKTTRGLLPDEVPLADAAFTGSRCALAVLAMTRRPDLLLDATEDRLHQPYRRSAYPASLGLVEDLRGHGVPAAISGAGPTVLALTADGSVPDAVDTGGFAVLPLPVDTTGVQVDIA</sequence>